<proteinExistence type="inferred from homology"/>
<evidence type="ECO:0000256" key="7">
    <source>
        <dbReference type="ARBA" id="ARBA00023277"/>
    </source>
</evidence>
<evidence type="ECO:0000256" key="8">
    <source>
        <dbReference type="ARBA" id="ARBA00023326"/>
    </source>
</evidence>
<evidence type="ECO:0000313" key="12">
    <source>
        <dbReference type="EMBL" id="SFF12870.1"/>
    </source>
</evidence>
<dbReference type="Gene3D" id="3.40.50.1820">
    <property type="entry name" value="alpha/beta hydrolase"/>
    <property type="match status" value="1"/>
</dbReference>
<comment type="similarity">
    <text evidence="2">Belongs to the faeC family.</text>
</comment>
<dbReference type="PANTHER" id="PTHR38050">
    <property type="match status" value="1"/>
</dbReference>
<evidence type="ECO:0000256" key="6">
    <source>
        <dbReference type="ARBA" id="ARBA00022801"/>
    </source>
</evidence>
<keyword evidence="6" id="KW-0378">Hydrolase</keyword>
<evidence type="ECO:0000256" key="5">
    <source>
        <dbReference type="ARBA" id="ARBA00022729"/>
    </source>
</evidence>
<feature type="chain" id="PRO_5011790215" evidence="11">
    <location>
        <begin position="20"/>
        <end position="323"/>
    </location>
</feature>
<evidence type="ECO:0000256" key="10">
    <source>
        <dbReference type="SAM" id="MobiDB-lite"/>
    </source>
</evidence>
<feature type="signal peptide" evidence="11">
    <location>
        <begin position="1"/>
        <end position="19"/>
    </location>
</feature>
<keyword evidence="5 11" id="KW-0732">Signal</keyword>
<sequence>MRRRLALVVLPLFACSTAADDSALTDGSPTDVSGDMSSSTGPKDPTTGTTDIPTTTDEPLTTGTTTDEPPATSGPPAGPCGQPPPFTGVMAQTIEAAGVERDYDLVIPESYDPDTAYPLVFAWHGRGGNGELARLYFKVEEASAGQAIFVYPDGLPLPDMDNQTGWDLAGDGGDVALFDAILADVGARLCIDPARVFSTGHSFGGYMSNTLGCARGGTVRAIAPVAGGGPFGACTGQVAAWIVHGTGDTTVPLSQGEGARDHWLSTNSCGDTTTPVEPAPCVAYDDCASGFPVHWCQHDEPDLGGHGWPAWAGPAIWSFFTAL</sequence>
<dbReference type="InterPro" id="IPR029058">
    <property type="entry name" value="AB_hydrolase_fold"/>
</dbReference>
<dbReference type="STRING" id="54.SAMN02745121_07080"/>
<dbReference type="OrthoDB" id="9767239at2"/>
<evidence type="ECO:0000256" key="3">
    <source>
        <dbReference type="ARBA" id="ARBA00022525"/>
    </source>
</evidence>
<comment type="subcellular location">
    <subcellularLocation>
        <location evidence="1">Secreted</location>
    </subcellularLocation>
</comment>
<feature type="compositionally biased region" description="Low complexity" evidence="10">
    <location>
        <begin position="40"/>
        <end position="71"/>
    </location>
</feature>
<dbReference type="InterPro" id="IPR043595">
    <property type="entry name" value="FaeB/C/D"/>
</dbReference>
<feature type="compositionally biased region" description="Pro residues" evidence="10">
    <location>
        <begin position="72"/>
        <end position="86"/>
    </location>
</feature>
<keyword evidence="3" id="KW-0964">Secreted</keyword>
<dbReference type="EMBL" id="FOMX01000030">
    <property type="protein sequence ID" value="SFF12870.1"/>
    <property type="molecule type" value="Genomic_DNA"/>
</dbReference>
<dbReference type="GO" id="GO:0005576">
    <property type="term" value="C:extracellular region"/>
    <property type="evidence" value="ECO:0007669"/>
    <property type="project" value="UniProtKB-SubCell"/>
</dbReference>
<comment type="function">
    <text evidence="9">Involved in degradation of plant cell walls. Hydrolyzes the feruloyl-arabinose ester bond in arabinoxylans, and the feruloyl-galactose ester bond in pectin. Active against paranitrophenyl-acetate, methyl ferulate and wheat arabinoxylan.</text>
</comment>
<keyword evidence="13" id="KW-1185">Reference proteome</keyword>
<evidence type="ECO:0000313" key="13">
    <source>
        <dbReference type="Proteomes" id="UP000199400"/>
    </source>
</evidence>
<dbReference type="PANTHER" id="PTHR38050:SF1">
    <property type="entry name" value="FERULOYL ESTERASE C"/>
    <property type="match status" value="1"/>
</dbReference>
<dbReference type="AlphaFoldDB" id="A0A1I2G794"/>
<feature type="compositionally biased region" description="Polar residues" evidence="10">
    <location>
        <begin position="25"/>
        <end position="39"/>
    </location>
</feature>
<dbReference type="RefSeq" id="WP_096325713.1">
    <property type="nucleotide sequence ID" value="NZ_FOMX01000030.1"/>
</dbReference>
<evidence type="ECO:0000256" key="1">
    <source>
        <dbReference type="ARBA" id="ARBA00004613"/>
    </source>
</evidence>
<dbReference type="Proteomes" id="UP000199400">
    <property type="component" value="Unassembled WGS sequence"/>
</dbReference>
<evidence type="ECO:0000256" key="11">
    <source>
        <dbReference type="SAM" id="SignalP"/>
    </source>
</evidence>
<gene>
    <name evidence="12" type="ORF">SAMN02745121_07080</name>
</gene>
<evidence type="ECO:0000256" key="4">
    <source>
        <dbReference type="ARBA" id="ARBA00022651"/>
    </source>
</evidence>
<name>A0A1I2G794_9BACT</name>
<evidence type="ECO:0000256" key="9">
    <source>
        <dbReference type="ARBA" id="ARBA00025250"/>
    </source>
</evidence>
<organism evidence="12 13">
    <name type="scientific">Nannocystis exedens</name>
    <dbReference type="NCBI Taxonomy" id="54"/>
    <lineage>
        <taxon>Bacteria</taxon>
        <taxon>Pseudomonadati</taxon>
        <taxon>Myxococcota</taxon>
        <taxon>Polyangia</taxon>
        <taxon>Nannocystales</taxon>
        <taxon>Nannocystaceae</taxon>
        <taxon>Nannocystis</taxon>
    </lineage>
</organism>
<dbReference type="GO" id="GO:0030600">
    <property type="term" value="F:feruloyl esterase activity"/>
    <property type="evidence" value="ECO:0007669"/>
    <property type="project" value="InterPro"/>
</dbReference>
<accession>A0A1I2G794</accession>
<protein>
    <submittedName>
        <fullName evidence="12">Poly(3-hydroxybutyrate) depolymerase</fullName>
    </submittedName>
</protein>
<dbReference type="GO" id="GO:0045493">
    <property type="term" value="P:xylan catabolic process"/>
    <property type="evidence" value="ECO:0007669"/>
    <property type="project" value="UniProtKB-KW"/>
</dbReference>
<keyword evidence="7" id="KW-0119">Carbohydrate metabolism</keyword>
<keyword evidence="4" id="KW-0858">Xylan degradation</keyword>
<dbReference type="SUPFAM" id="SSF53474">
    <property type="entry name" value="alpha/beta-Hydrolases"/>
    <property type="match status" value="1"/>
</dbReference>
<keyword evidence="8" id="KW-0624">Polysaccharide degradation</keyword>
<reference evidence="13" key="1">
    <citation type="submission" date="2016-10" db="EMBL/GenBank/DDBJ databases">
        <authorList>
            <person name="Varghese N."/>
            <person name="Submissions S."/>
        </authorList>
    </citation>
    <scope>NUCLEOTIDE SEQUENCE [LARGE SCALE GENOMIC DNA]</scope>
    <source>
        <strain evidence="13">ATCC 25963</strain>
    </source>
</reference>
<evidence type="ECO:0000256" key="2">
    <source>
        <dbReference type="ARBA" id="ARBA00010278"/>
    </source>
</evidence>
<feature type="region of interest" description="Disordered" evidence="10">
    <location>
        <begin position="20"/>
        <end position="88"/>
    </location>
</feature>